<reference evidence="3 4" key="1">
    <citation type="submission" date="2018-05" db="EMBL/GenBank/DDBJ databases">
        <title>Genome sequencing and assembly of the regulated plant pathogen Lachnellula willkommii and related sister species for the development of diagnostic species identification markers.</title>
        <authorList>
            <person name="Giroux E."/>
            <person name="Bilodeau G."/>
        </authorList>
    </citation>
    <scope>NUCLEOTIDE SEQUENCE [LARGE SCALE GENOMIC DNA]</scope>
    <source>
        <strain evidence="3 4">CBS 268.59</strain>
    </source>
</reference>
<accession>A0A8T9C1L6</accession>
<feature type="compositionally biased region" description="Basic residues" evidence="1">
    <location>
        <begin position="144"/>
        <end position="157"/>
    </location>
</feature>
<keyword evidence="2" id="KW-0472">Membrane</keyword>
<dbReference type="AlphaFoldDB" id="A0A8T9C1L6"/>
<comment type="caution">
    <text evidence="3">The sequence shown here is derived from an EMBL/GenBank/DDBJ whole genome shotgun (WGS) entry which is preliminary data.</text>
</comment>
<evidence type="ECO:0000313" key="3">
    <source>
        <dbReference type="EMBL" id="TVY73345.1"/>
    </source>
</evidence>
<gene>
    <name evidence="3" type="ORF">LSUE1_G007967</name>
</gene>
<feature type="transmembrane region" description="Helical" evidence="2">
    <location>
        <begin position="75"/>
        <end position="94"/>
    </location>
</feature>
<name>A0A8T9C1L6_9HELO</name>
<feature type="compositionally biased region" description="Basic and acidic residues" evidence="1">
    <location>
        <begin position="202"/>
        <end position="218"/>
    </location>
</feature>
<keyword evidence="2" id="KW-0812">Transmembrane</keyword>
<dbReference type="OrthoDB" id="5423884at2759"/>
<evidence type="ECO:0000313" key="4">
    <source>
        <dbReference type="Proteomes" id="UP000469558"/>
    </source>
</evidence>
<feature type="compositionally biased region" description="Basic and acidic residues" evidence="1">
    <location>
        <begin position="162"/>
        <end position="194"/>
    </location>
</feature>
<keyword evidence="4" id="KW-1185">Reference proteome</keyword>
<dbReference type="EMBL" id="QGMK01001105">
    <property type="protein sequence ID" value="TVY73345.1"/>
    <property type="molecule type" value="Genomic_DNA"/>
</dbReference>
<evidence type="ECO:0000256" key="2">
    <source>
        <dbReference type="SAM" id="Phobius"/>
    </source>
</evidence>
<feature type="compositionally biased region" description="Basic residues" evidence="1">
    <location>
        <begin position="120"/>
        <end position="133"/>
    </location>
</feature>
<feature type="region of interest" description="Disordered" evidence="1">
    <location>
        <begin position="109"/>
        <end position="243"/>
    </location>
</feature>
<dbReference type="Proteomes" id="UP000469558">
    <property type="component" value="Unassembled WGS sequence"/>
</dbReference>
<proteinExistence type="predicted"/>
<organism evidence="3 4">
    <name type="scientific">Lachnellula suecica</name>
    <dbReference type="NCBI Taxonomy" id="602035"/>
    <lineage>
        <taxon>Eukaryota</taxon>
        <taxon>Fungi</taxon>
        <taxon>Dikarya</taxon>
        <taxon>Ascomycota</taxon>
        <taxon>Pezizomycotina</taxon>
        <taxon>Leotiomycetes</taxon>
        <taxon>Helotiales</taxon>
        <taxon>Lachnaceae</taxon>
        <taxon>Lachnellula</taxon>
    </lineage>
</organism>
<protein>
    <submittedName>
        <fullName evidence="3">Uncharacterized protein</fullName>
    </submittedName>
</protein>
<evidence type="ECO:0000256" key="1">
    <source>
        <dbReference type="SAM" id="MobiDB-lite"/>
    </source>
</evidence>
<keyword evidence="2" id="KW-1133">Transmembrane helix</keyword>
<sequence>MAPIAGLNLHDALSNLARQLQTTSLLAARNPNSTPTPTTTTTTLLTRILHAARDTTSLIPTGYGSINTGPAPGTVVGIVLGSVAGFLLILWLIYTCLNFGNMSGADTRSAYTESVVVPRERRKSRNGGSRRSRRTSEKSAPATRRPRPPSPHPHRARAVAQRTERIIVEERREERRAPSRRGSDEVVVIEEHSPPRRKKSHREREVREVREEERRDSGFRTVDPMAYGGVVGGNERRGSRRRD</sequence>